<dbReference type="RefSeq" id="WP_320293864.1">
    <property type="nucleotide sequence ID" value="NZ_JAVIIU010000002.1"/>
</dbReference>
<dbReference type="PANTHER" id="PTHR24359">
    <property type="entry name" value="SERINE/THREONINE-PROTEIN KINASE SBK1"/>
    <property type="match status" value="1"/>
</dbReference>
<dbReference type="Pfam" id="PF00069">
    <property type="entry name" value="Pkinase"/>
    <property type="match status" value="1"/>
</dbReference>
<accession>A0ABU4Y9J5</accession>
<name>A0ABU4Y9J5_9HYPH</name>
<comment type="caution">
    <text evidence="2">The sequence shown here is derived from an EMBL/GenBank/DDBJ whole genome shotgun (WGS) entry which is preliminary data.</text>
</comment>
<dbReference type="SMART" id="SM00220">
    <property type="entry name" value="S_TKc"/>
    <property type="match status" value="1"/>
</dbReference>
<proteinExistence type="predicted"/>
<dbReference type="InterPro" id="IPR000719">
    <property type="entry name" value="Prot_kinase_dom"/>
</dbReference>
<protein>
    <submittedName>
        <fullName evidence="2">Serine/threonine-protein kinase</fullName>
    </submittedName>
</protein>
<dbReference type="EMBL" id="JAVIIV010000001">
    <property type="protein sequence ID" value="MDX8483600.1"/>
    <property type="molecule type" value="Genomic_DNA"/>
</dbReference>
<dbReference type="Proteomes" id="UP001280156">
    <property type="component" value="Unassembled WGS sequence"/>
</dbReference>
<evidence type="ECO:0000313" key="3">
    <source>
        <dbReference type="Proteomes" id="UP001280156"/>
    </source>
</evidence>
<dbReference type="InterPro" id="IPR011009">
    <property type="entry name" value="Kinase-like_dom_sf"/>
</dbReference>
<keyword evidence="3" id="KW-1185">Reference proteome</keyword>
<gene>
    <name evidence="2" type="ORF">RFM52_00220</name>
</gene>
<dbReference type="GO" id="GO:0016301">
    <property type="term" value="F:kinase activity"/>
    <property type="evidence" value="ECO:0007669"/>
    <property type="project" value="UniProtKB-KW"/>
</dbReference>
<feature type="domain" description="Protein kinase" evidence="1">
    <location>
        <begin position="22"/>
        <end position="323"/>
    </location>
</feature>
<keyword evidence="2" id="KW-0418">Kinase</keyword>
<dbReference type="PROSITE" id="PS50011">
    <property type="entry name" value="PROTEIN_KINASE_DOM"/>
    <property type="match status" value="1"/>
</dbReference>
<keyword evidence="2" id="KW-0808">Transferase</keyword>
<dbReference type="Gene3D" id="1.10.510.10">
    <property type="entry name" value="Transferase(Phosphotransferase) domain 1"/>
    <property type="match status" value="1"/>
</dbReference>
<dbReference type="SUPFAM" id="SSF56112">
    <property type="entry name" value="Protein kinase-like (PK-like)"/>
    <property type="match status" value="1"/>
</dbReference>
<evidence type="ECO:0000259" key="1">
    <source>
        <dbReference type="PROSITE" id="PS50011"/>
    </source>
</evidence>
<sequence length="351" mass="39432">MTASAQLEGLDLRDGWRVIRNLPRNPNGSGGTFSNSYLAEKNGRVAFVKAFDFSDAFEPGVDTLKRLAVLVSSYEHERDVLEHCRGRRLSHVAVAIDHGYVDVPNLGQVEGRVYYLLFEQAAGDIRCQMDEAQTSDLVWCMRALRSVCLGLAQVHREIIAHQDLKPSNVLAYDDGVFKIADFGRSSKRGASIWHDDLRFPGDRTYAPPELLYGFVAPDFVPRRMGTDLYMLGNLAAFLFTGTNMTGSLLARLDPQHHWTKWSSDYAGVLPYVQEAFARVLEELEGRLPAEVKSFVLGFVRQLCNPEPKRRGHPKAIGRPDQYYCERYIAELTHTVTLLELRARVAARSGVA</sequence>
<evidence type="ECO:0000313" key="2">
    <source>
        <dbReference type="EMBL" id="MDX8483600.1"/>
    </source>
</evidence>
<organism evidence="2 3">
    <name type="scientific">Mesorhizobium humile</name>
    <dbReference type="NCBI Taxonomy" id="3072313"/>
    <lineage>
        <taxon>Bacteria</taxon>
        <taxon>Pseudomonadati</taxon>
        <taxon>Pseudomonadota</taxon>
        <taxon>Alphaproteobacteria</taxon>
        <taxon>Hyphomicrobiales</taxon>
        <taxon>Phyllobacteriaceae</taxon>
        <taxon>Mesorhizobium</taxon>
    </lineage>
</organism>
<reference evidence="2 3" key="1">
    <citation type="submission" date="2023-08" db="EMBL/GenBank/DDBJ databases">
        <title>Implementing the SeqCode for naming new Mesorhizobium species isolated from Vachellia karroo root nodules.</title>
        <authorList>
            <person name="Van Lill M."/>
        </authorList>
    </citation>
    <scope>NUCLEOTIDE SEQUENCE [LARGE SCALE GENOMIC DNA]</scope>
    <source>
        <strain evidence="2 3">VK2B</strain>
    </source>
</reference>
<dbReference type="PANTHER" id="PTHR24359:SF1">
    <property type="entry name" value="INHIBITOR OF NUCLEAR FACTOR KAPPA-B KINASE EPSILON SUBUNIT HOMOLOG 1-RELATED"/>
    <property type="match status" value="1"/>
</dbReference>